<evidence type="ECO:0000313" key="10">
    <source>
        <dbReference type="EMBL" id="SHJ83301.1"/>
    </source>
</evidence>
<feature type="transmembrane region" description="Helical" evidence="9">
    <location>
        <begin position="186"/>
        <end position="205"/>
    </location>
</feature>
<gene>
    <name evidence="10" type="ORF">SAMN05444159_1629</name>
</gene>
<evidence type="ECO:0000256" key="4">
    <source>
        <dbReference type="ARBA" id="ARBA00022692"/>
    </source>
</evidence>
<comment type="similarity">
    <text evidence="8">Belongs to the binding-protein-dependent transport system permease family. LivHM subfamily.</text>
</comment>
<evidence type="ECO:0000256" key="1">
    <source>
        <dbReference type="ARBA" id="ARBA00004651"/>
    </source>
</evidence>
<evidence type="ECO:0000256" key="6">
    <source>
        <dbReference type="ARBA" id="ARBA00022989"/>
    </source>
</evidence>
<keyword evidence="5" id="KW-0029">Amino-acid transport</keyword>
<accession>A0A1M6MIG0</accession>
<feature type="transmembrane region" description="Helical" evidence="9">
    <location>
        <begin position="133"/>
        <end position="157"/>
    </location>
</feature>
<keyword evidence="2" id="KW-0813">Transport</keyword>
<keyword evidence="3" id="KW-1003">Cell membrane</keyword>
<protein>
    <submittedName>
        <fullName evidence="10">Amino acid/amide ABC transporter membrane protein 1, HAAT family</fullName>
    </submittedName>
</protein>
<evidence type="ECO:0000256" key="9">
    <source>
        <dbReference type="SAM" id="Phobius"/>
    </source>
</evidence>
<keyword evidence="4 9" id="KW-0812">Transmembrane</keyword>
<dbReference type="InterPro" id="IPR001851">
    <property type="entry name" value="ABC_transp_permease"/>
</dbReference>
<evidence type="ECO:0000256" key="3">
    <source>
        <dbReference type="ARBA" id="ARBA00022475"/>
    </source>
</evidence>
<keyword evidence="6 9" id="KW-1133">Transmembrane helix</keyword>
<evidence type="ECO:0000256" key="2">
    <source>
        <dbReference type="ARBA" id="ARBA00022448"/>
    </source>
</evidence>
<evidence type="ECO:0000256" key="8">
    <source>
        <dbReference type="ARBA" id="ARBA00037998"/>
    </source>
</evidence>
<feature type="transmembrane region" description="Helical" evidence="9">
    <location>
        <begin position="93"/>
        <end position="113"/>
    </location>
</feature>
<proteinExistence type="inferred from homology"/>
<dbReference type="Proteomes" id="UP000189935">
    <property type="component" value="Chromosome I"/>
</dbReference>
<evidence type="ECO:0000256" key="5">
    <source>
        <dbReference type="ARBA" id="ARBA00022970"/>
    </source>
</evidence>
<comment type="subcellular location">
    <subcellularLocation>
        <location evidence="1">Cell membrane</location>
        <topology evidence="1">Multi-pass membrane protein</topology>
    </subcellularLocation>
</comment>
<feature type="transmembrane region" description="Helical" evidence="9">
    <location>
        <begin position="6"/>
        <end position="28"/>
    </location>
</feature>
<name>A0A1M6MIG0_9BRAD</name>
<dbReference type="PANTHER" id="PTHR11795:SF445">
    <property type="entry name" value="AMINO ACID ABC TRANSPORTER PERMEASE PROTEIN"/>
    <property type="match status" value="1"/>
</dbReference>
<dbReference type="CDD" id="cd06582">
    <property type="entry name" value="TM_PBP1_LivH_like"/>
    <property type="match status" value="1"/>
</dbReference>
<keyword evidence="7 9" id="KW-0472">Membrane</keyword>
<reference evidence="10 11" key="1">
    <citation type="submission" date="2016-11" db="EMBL/GenBank/DDBJ databases">
        <authorList>
            <person name="Jaros S."/>
            <person name="Januszkiewicz K."/>
            <person name="Wedrychowicz H."/>
        </authorList>
    </citation>
    <scope>NUCLEOTIDE SEQUENCE [LARGE SCALE GENOMIC DNA]</scope>
    <source>
        <strain evidence="10 11">GAS499</strain>
    </source>
</reference>
<dbReference type="InterPro" id="IPR052157">
    <property type="entry name" value="BCAA_transport_permease"/>
</dbReference>
<evidence type="ECO:0000256" key="7">
    <source>
        <dbReference type="ARBA" id="ARBA00023136"/>
    </source>
</evidence>
<organism evidence="10 11">
    <name type="scientific">Bradyrhizobium lablabi</name>
    <dbReference type="NCBI Taxonomy" id="722472"/>
    <lineage>
        <taxon>Bacteria</taxon>
        <taxon>Pseudomonadati</taxon>
        <taxon>Pseudomonadota</taxon>
        <taxon>Alphaproteobacteria</taxon>
        <taxon>Hyphomicrobiales</taxon>
        <taxon>Nitrobacteraceae</taxon>
        <taxon>Bradyrhizobium</taxon>
    </lineage>
</organism>
<sequence length="289" mass="29610">MLATALVSGLSLGSIYGLIALGFTLTFAVSGTVNFAQGSSVMLGAVVCHALAVGMHWPMIAAVPAALLACAIWGLIVERIAVRPFVARGTNSWLMATVALGIVLDNVAMTLFGKEPRALPSALADDPWVIGNIGVFPLQVLIPAVGLGLALLVHLGMHRTGLGLKLRAAVENPDAARLMSIDVTRLVALTYAVAALLAGIGGILIAPLYNVAYDMGTLFGIKAFAVAILGGLTNPWGVVIAGLAYGLVEACATTWLGSSSTQIVTFTAVIAALALAPSGLFGVRTKVRV</sequence>
<dbReference type="OrthoDB" id="9779023at2"/>
<dbReference type="PANTHER" id="PTHR11795">
    <property type="entry name" value="BRANCHED-CHAIN AMINO ACID TRANSPORT SYSTEM PERMEASE PROTEIN LIVH"/>
    <property type="match status" value="1"/>
</dbReference>
<dbReference type="AlphaFoldDB" id="A0A1M6MIG0"/>
<dbReference type="RefSeq" id="WP_079537701.1">
    <property type="nucleotide sequence ID" value="NZ_LT670844.1"/>
</dbReference>
<dbReference type="GO" id="GO:0006865">
    <property type="term" value="P:amino acid transport"/>
    <property type="evidence" value="ECO:0007669"/>
    <property type="project" value="UniProtKB-KW"/>
</dbReference>
<dbReference type="GO" id="GO:0005886">
    <property type="term" value="C:plasma membrane"/>
    <property type="evidence" value="ECO:0007669"/>
    <property type="project" value="UniProtKB-SubCell"/>
</dbReference>
<dbReference type="GO" id="GO:0022857">
    <property type="term" value="F:transmembrane transporter activity"/>
    <property type="evidence" value="ECO:0007669"/>
    <property type="project" value="InterPro"/>
</dbReference>
<evidence type="ECO:0000313" key="11">
    <source>
        <dbReference type="Proteomes" id="UP000189935"/>
    </source>
</evidence>
<dbReference type="Pfam" id="PF02653">
    <property type="entry name" value="BPD_transp_2"/>
    <property type="match status" value="1"/>
</dbReference>
<feature type="transmembrane region" description="Helical" evidence="9">
    <location>
        <begin position="263"/>
        <end position="283"/>
    </location>
</feature>
<feature type="transmembrane region" description="Helical" evidence="9">
    <location>
        <begin position="59"/>
        <end position="81"/>
    </location>
</feature>
<dbReference type="EMBL" id="LT670844">
    <property type="protein sequence ID" value="SHJ83301.1"/>
    <property type="molecule type" value="Genomic_DNA"/>
</dbReference>